<keyword evidence="13" id="KW-0325">Glycoprotein</keyword>
<evidence type="ECO:0000256" key="6">
    <source>
        <dbReference type="ARBA" id="ARBA00022968"/>
    </source>
</evidence>
<dbReference type="OrthoDB" id="10264956at2759"/>
<dbReference type="InterPro" id="IPR038578">
    <property type="entry name" value="GT29-like_sf"/>
</dbReference>
<keyword evidence="10" id="KW-0443">Lipid metabolism</keyword>
<dbReference type="PANTHER" id="PTHR45906:SF1">
    <property type="entry name" value="ALPHA-N-ACETYL-NEURAMINYL-2,3-BETA-GALACTOSYL-1, 3-N-ACETYL-GALACTOSAMINIDE ALPHA-2,6-SIALYLTRANSFERASE-LIKE"/>
    <property type="match status" value="1"/>
</dbReference>
<dbReference type="AlphaFoldDB" id="A0A8J9ZTS9"/>
<evidence type="ECO:0000256" key="10">
    <source>
        <dbReference type="ARBA" id="ARBA00023098"/>
    </source>
</evidence>
<dbReference type="InterPro" id="IPR001675">
    <property type="entry name" value="Glyco_trans_29"/>
</dbReference>
<feature type="compositionally biased region" description="Polar residues" evidence="15">
    <location>
        <begin position="57"/>
        <end position="66"/>
    </location>
</feature>
<reference evidence="17" key="1">
    <citation type="submission" date="2022-01" db="EMBL/GenBank/DDBJ databases">
        <authorList>
            <person name="Braso-Vives M."/>
        </authorList>
    </citation>
    <scope>NUCLEOTIDE SEQUENCE</scope>
</reference>
<keyword evidence="6" id="KW-0735">Signal-anchor</keyword>
<keyword evidence="3" id="KW-0328">Glycosyltransferase</keyword>
<comment type="catalytic activity">
    <reaction evidence="14">
        <text>a ganglioside GM1b (d18:1(4E)) + CMP-N-acetyl-beta-neuraminate = a ganglioside GD1alpha (d18:1(4E)) + CMP + H(+)</text>
        <dbReference type="Rhea" id="RHEA:41968"/>
        <dbReference type="ChEBI" id="CHEBI:15378"/>
        <dbReference type="ChEBI" id="CHEBI:57812"/>
        <dbReference type="ChEBI" id="CHEBI:60377"/>
        <dbReference type="ChEBI" id="CHEBI:78568"/>
        <dbReference type="ChEBI" id="CHEBI:78569"/>
    </reaction>
    <physiologicalReaction direction="left-to-right" evidence="14">
        <dbReference type="Rhea" id="RHEA:41969"/>
    </physiologicalReaction>
</comment>
<evidence type="ECO:0000256" key="12">
    <source>
        <dbReference type="ARBA" id="ARBA00023157"/>
    </source>
</evidence>
<sequence length="339" mass="38614">MVQWSNYNKGKTTLLSGLVMGFTLCHFVYTYWYLGDLKPQPLCRPAPSGGLSPRTEAPTNVPNTTDGPTAPPGPVHPAPFNVTNPLSGYVNVLKDREALRLHCGVCALVSSSGHVLNHTAGAEIDQAECVLRMNHSPVNGFEKHVGKRTTVRIVTHSSFDFAFKEITQIISKENRSKLVVWGPDDAMRTNGKGKTYNHLFNLTKVSKDVEFYMLSPERMHYSHKLFDNETGLQRRVKGGLLWLSTGWFTMILATEMCDQVKVYGMSNGENCRDPNAYPAAYHYFDSDNITYAGKECDEYNRMEKREKDAHRFFIEKTVFERWSKYHKITFHFPSWKRKG</sequence>
<dbReference type="GO" id="GO:0001574">
    <property type="term" value="P:ganglioside biosynthetic process"/>
    <property type="evidence" value="ECO:0007669"/>
    <property type="project" value="TreeGrafter"/>
</dbReference>
<evidence type="ECO:0000256" key="1">
    <source>
        <dbReference type="ARBA" id="ARBA00004323"/>
    </source>
</evidence>
<gene>
    <name evidence="17" type="primary">ST6GALNAC4</name>
    <name evidence="17" type="ORF">BLAG_LOCUS18141</name>
</gene>
<comment type="subcellular location">
    <subcellularLocation>
        <location evidence="1">Golgi apparatus membrane</location>
        <topology evidence="1">Single-pass type II membrane protein</topology>
    </subcellularLocation>
</comment>
<protein>
    <submittedName>
        <fullName evidence="17">ST6GALNAC4 protein</fullName>
    </submittedName>
</protein>
<evidence type="ECO:0000256" key="16">
    <source>
        <dbReference type="SAM" id="Phobius"/>
    </source>
</evidence>
<evidence type="ECO:0000256" key="2">
    <source>
        <dbReference type="ARBA" id="ARBA00006003"/>
    </source>
</evidence>
<evidence type="ECO:0000256" key="15">
    <source>
        <dbReference type="SAM" id="MobiDB-lite"/>
    </source>
</evidence>
<evidence type="ECO:0000256" key="13">
    <source>
        <dbReference type="ARBA" id="ARBA00023180"/>
    </source>
</evidence>
<evidence type="ECO:0000313" key="18">
    <source>
        <dbReference type="Proteomes" id="UP000838412"/>
    </source>
</evidence>
<keyword evidence="8 16" id="KW-1133">Transmembrane helix</keyword>
<dbReference type="GO" id="GO:0001665">
    <property type="term" value="F:alpha-N-acetylgalactosaminide alpha-2,6-sialyltransferase activity"/>
    <property type="evidence" value="ECO:0007669"/>
    <property type="project" value="TreeGrafter"/>
</dbReference>
<evidence type="ECO:0000256" key="14">
    <source>
        <dbReference type="ARBA" id="ARBA00043744"/>
    </source>
</evidence>
<evidence type="ECO:0000256" key="7">
    <source>
        <dbReference type="ARBA" id="ARBA00022981"/>
    </source>
</evidence>
<organism evidence="17 18">
    <name type="scientific">Branchiostoma lanceolatum</name>
    <name type="common">Common lancelet</name>
    <name type="synonym">Amphioxus lanceolatum</name>
    <dbReference type="NCBI Taxonomy" id="7740"/>
    <lineage>
        <taxon>Eukaryota</taxon>
        <taxon>Metazoa</taxon>
        <taxon>Chordata</taxon>
        <taxon>Cephalochordata</taxon>
        <taxon>Leptocardii</taxon>
        <taxon>Amphioxiformes</taxon>
        <taxon>Branchiostomatidae</taxon>
        <taxon>Branchiostoma</taxon>
    </lineage>
</organism>
<dbReference type="EMBL" id="OV696689">
    <property type="protein sequence ID" value="CAH1263438.1"/>
    <property type="molecule type" value="Genomic_DNA"/>
</dbReference>
<keyword evidence="4" id="KW-0808">Transferase</keyword>
<keyword evidence="11 16" id="KW-0472">Membrane</keyword>
<dbReference type="PANTHER" id="PTHR45906">
    <property type="entry name" value="ALPHA-N-ACETYL-NEURAMINYL-2,3-BETA-GALACTOSYL-1, 3-N-ACETYL-GALACTOSAMINIDE ALPHA-2,6-SIALYLTRANSFERASE-LIKE"/>
    <property type="match status" value="1"/>
</dbReference>
<dbReference type="GO" id="GO:0000139">
    <property type="term" value="C:Golgi membrane"/>
    <property type="evidence" value="ECO:0007669"/>
    <property type="project" value="UniProtKB-SubCell"/>
</dbReference>
<accession>A0A8J9ZTS9</accession>
<dbReference type="Proteomes" id="UP000838412">
    <property type="component" value="Chromosome 4"/>
</dbReference>
<proteinExistence type="inferred from homology"/>
<comment type="similarity">
    <text evidence="2">Belongs to the glycosyltransferase 29 family.</text>
</comment>
<keyword evidence="12" id="KW-1015">Disulfide bond</keyword>
<evidence type="ECO:0000256" key="4">
    <source>
        <dbReference type="ARBA" id="ARBA00022679"/>
    </source>
</evidence>
<name>A0A8J9ZTS9_BRALA</name>
<feature type="transmembrane region" description="Helical" evidence="16">
    <location>
        <begin position="12"/>
        <end position="34"/>
    </location>
</feature>
<keyword evidence="7" id="KW-0730">Sialic acid</keyword>
<feature type="region of interest" description="Disordered" evidence="15">
    <location>
        <begin position="46"/>
        <end position="76"/>
    </location>
</feature>
<evidence type="ECO:0000256" key="8">
    <source>
        <dbReference type="ARBA" id="ARBA00022989"/>
    </source>
</evidence>
<keyword evidence="9" id="KW-0333">Golgi apparatus</keyword>
<evidence type="ECO:0000256" key="5">
    <source>
        <dbReference type="ARBA" id="ARBA00022692"/>
    </source>
</evidence>
<dbReference type="Gene3D" id="3.90.1480.20">
    <property type="entry name" value="Glycosyl transferase family 29"/>
    <property type="match status" value="1"/>
</dbReference>
<keyword evidence="5 16" id="KW-0812">Transmembrane</keyword>
<evidence type="ECO:0000313" key="17">
    <source>
        <dbReference type="EMBL" id="CAH1263438.1"/>
    </source>
</evidence>
<evidence type="ECO:0000256" key="9">
    <source>
        <dbReference type="ARBA" id="ARBA00023034"/>
    </source>
</evidence>
<dbReference type="Pfam" id="PF00777">
    <property type="entry name" value="Glyco_transf_29"/>
    <property type="match status" value="1"/>
</dbReference>
<evidence type="ECO:0000256" key="3">
    <source>
        <dbReference type="ARBA" id="ARBA00022676"/>
    </source>
</evidence>
<keyword evidence="18" id="KW-1185">Reference proteome</keyword>
<evidence type="ECO:0000256" key="11">
    <source>
        <dbReference type="ARBA" id="ARBA00023136"/>
    </source>
</evidence>